<evidence type="ECO:0000313" key="4">
    <source>
        <dbReference type="Proteomes" id="UP000636453"/>
    </source>
</evidence>
<reference evidence="3" key="2">
    <citation type="submission" date="2020-09" db="EMBL/GenBank/DDBJ databases">
        <authorList>
            <person name="Sun Q."/>
            <person name="Kim S."/>
        </authorList>
    </citation>
    <scope>NUCLEOTIDE SEQUENCE</scope>
    <source>
        <strain evidence="3">KCTC 32020</strain>
    </source>
</reference>
<sequence length="135" mass="14990">MKCIVWMGVALAAVWPAIANAQEMALMPDYVGQNAYRSTQDSILESAQPGAHMARNRPQAVTGASAAATRQSRALDPHRQAQVQRYMQTLRAEYERRVARDGRASADAWLRGVASELGRQAGLAERERRLRARSR</sequence>
<evidence type="ECO:0000256" key="2">
    <source>
        <dbReference type="SAM" id="SignalP"/>
    </source>
</evidence>
<dbReference type="AlphaFoldDB" id="A0A918YVB4"/>
<evidence type="ECO:0008006" key="5">
    <source>
        <dbReference type="Google" id="ProtNLM"/>
    </source>
</evidence>
<keyword evidence="2" id="KW-0732">Signal</keyword>
<dbReference type="OrthoDB" id="6028256at2"/>
<evidence type="ECO:0000256" key="1">
    <source>
        <dbReference type="SAM" id="MobiDB-lite"/>
    </source>
</evidence>
<feature type="signal peptide" evidence="2">
    <location>
        <begin position="1"/>
        <end position="21"/>
    </location>
</feature>
<evidence type="ECO:0000313" key="3">
    <source>
        <dbReference type="EMBL" id="GHE26526.1"/>
    </source>
</evidence>
<organism evidence="3 4">
    <name type="scientific">Vulcaniibacterium thermophilum</name>
    <dbReference type="NCBI Taxonomy" id="1169913"/>
    <lineage>
        <taxon>Bacteria</taxon>
        <taxon>Pseudomonadati</taxon>
        <taxon>Pseudomonadota</taxon>
        <taxon>Gammaproteobacteria</taxon>
        <taxon>Lysobacterales</taxon>
        <taxon>Lysobacteraceae</taxon>
        <taxon>Vulcaniibacterium</taxon>
    </lineage>
</organism>
<gene>
    <name evidence="3" type="ORF">GCM10007167_04760</name>
</gene>
<dbReference type="RefSeq" id="WP_146472668.1">
    <property type="nucleotide sequence ID" value="NZ_BNCF01000001.1"/>
</dbReference>
<protein>
    <recommendedName>
        <fullName evidence="5">DUF4148 domain-containing protein</fullName>
    </recommendedName>
</protein>
<reference evidence="3" key="1">
    <citation type="journal article" date="2014" name="Int. J. Syst. Evol. Microbiol.">
        <title>Complete genome sequence of Corynebacterium casei LMG S-19264T (=DSM 44701T), isolated from a smear-ripened cheese.</title>
        <authorList>
            <consortium name="US DOE Joint Genome Institute (JGI-PGF)"/>
            <person name="Walter F."/>
            <person name="Albersmeier A."/>
            <person name="Kalinowski J."/>
            <person name="Ruckert C."/>
        </authorList>
    </citation>
    <scope>NUCLEOTIDE SEQUENCE</scope>
    <source>
        <strain evidence="3">KCTC 32020</strain>
    </source>
</reference>
<dbReference type="EMBL" id="BNCF01000001">
    <property type="protein sequence ID" value="GHE26526.1"/>
    <property type="molecule type" value="Genomic_DNA"/>
</dbReference>
<feature type="region of interest" description="Disordered" evidence="1">
    <location>
        <begin position="48"/>
        <end position="80"/>
    </location>
</feature>
<feature type="chain" id="PRO_5036742633" description="DUF4148 domain-containing protein" evidence="2">
    <location>
        <begin position="22"/>
        <end position="135"/>
    </location>
</feature>
<name>A0A918YVB4_9GAMM</name>
<proteinExistence type="predicted"/>
<dbReference type="Proteomes" id="UP000636453">
    <property type="component" value="Unassembled WGS sequence"/>
</dbReference>
<keyword evidence="4" id="KW-1185">Reference proteome</keyword>
<accession>A0A918YVB4</accession>
<comment type="caution">
    <text evidence="3">The sequence shown here is derived from an EMBL/GenBank/DDBJ whole genome shotgun (WGS) entry which is preliminary data.</text>
</comment>